<dbReference type="InterPro" id="IPR041711">
    <property type="entry name" value="Met-tRNA-FMT_N"/>
</dbReference>
<accession>A0A1F5FGT7</accession>
<sequence length="312" mass="35206">MKIVFFGTPDYVVPILEALNKHFKTKFESPIVAVVTKKPYTDKDGKQIFSEVDHWAHKRGIPKFYSAQEWLDSGIKADLGILASYGEIIPELVIKSLKHGILNLHPSLLPKFRGASPVPATLAMGETMAGVSIIKLDRDLDHGDIMTSFREEVLPNDTYQTLRDRLFNRGAEALVEMLPAYTTGKIRPKPQNHEAAIFTRELVREDGLLPIEILQDALTGKTPTANFKIPFIKSENEVVPDAAFVERYLRALTPWPGIYTQIPQRVKILKVHLEEAKLVIDTVQLEGKNEVTFKQFVEGYPESPFGALRHHE</sequence>
<reference evidence="3 4" key="1">
    <citation type="journal article" date="2016" name="Nat. Commun.">
        <title>Thousands of microbial genomes shed light on interconnected biogeochemical processes in an aquifer system.</title>
        <authorList>
            <person name="Anantharaman K."/>
            <person name="Brown C.T."/>
            <person name="Hug L.A."/>
            <person name="Sharon I."/>
            <person name="Castelle C.J."/>
            <person name="Probst A.J."/>
            <person name="Thomas B.C."/>
            <person name="Singh A."/>
            <person name="Wilkins M.J."/>
            <person name="Karaoz U."/>
            <person name="Brodie E.L."/>
            <person name="Williams K.H."/>
            <person name="Hubbard S.S."/>
            <person name="Banfield J.F."/>
        </authorList>
    </citation>
    <scope>NUCLEOTIDE SEQUENCE [LARGE SCALE GENOMIC DNA]</scope>
</reference>
<evidence type="ECO:0000313" key="4">
    <source>
        <dbReference type="Proteomes" id="UP000176682"/>
    </source>
</evidence>
<dbReference type="GO" id="GO:0005829">
    <property type="term" value="C:cytosol"/>
    <property type="evidence" value="ECO:0007669"/>
    <property type="project" value="TreeGrafter"/>
</dbReference>
<dbReference type="InterPro" id="IPR036477">
    <property type="entry name" value="Formyl_transf_N_sf"/>
</dbReference>
<dbReference type="InterPro" id="IPR002376">
    <property type="entry name" value="Formyl_transf_N"/>
</dbReference>
<dbReference type="Pfam" id="PF00551">
    <property type="entry name" value="Formyl_trans_N"/>
    <property type="match status" value="1"/>
</dbReference>
<evidence type="ECO:0000259" key="2">
    <source>
        <dbReference type="Pfam" id="PF00551"/>
    </source>
</evidence>
<protein>
    <recommendedName>
        <fullName evidence="1">methionyl-tRNA formyltransferase</fullName>
        <ecNumber evidence="1">2.1.2.9</ecNumber>
    </recommendedName>
</protein>
<dbReference type="AlphaFoldDB" id="A0A1F5FGT7"/>
<proteinExistence type="predicted"/>
<organism evidence="3 4">
    <name type="scientific">Candidatus Collierbacteria bacterium RIFOXYB1_FULL_49_13</name>
    <dbReference type="NCBI Taxonomy" id="1817728"/>
    <lineage>
        <taxon>Bacteria</taxon>
        <taxon>Candidatus Collieribacteriota</taxon>
    </lineage>
</organism>
<evidence type="ECO:0000313" key="3">
    <source>
        <dbReference type="EMBL" id="OGD78888.1"/>
    </source>
</evidence>
<dbReference type="PANTHER" id="PTHR11138:SF5">
    <property type="entry name" value="METHIONYL-TRNA FORMYLTRANSFERASE, MITOCHONDRIAL"/>
    <property type="match status" value="1"/>
</dbReference>
<dbReference type="Proteomes" id="UP000176682">
    <property type="component" value="Unassembled WGS sequence"/>
</dbReference>
<comment type="caution">
    <text evidence="3">The sequence shown here is derived from an EMBL/GenBank/DDBJ whole genome shotgun (WGS) entry which is preliminary data.</text>
</comment>
<dbReference type="SUPFAM" id="SSF50486">
    <property type="entry name" value="FMT C-terminal domain-like"/>
    <property type="match status" value="1"/>
</dbReference>
<dbReference type="InterPro" id="IPR011034">
    <property type="entry name" value="Formyl_transferase-like_C_sf"/>
</dbReference>
<dbReference type="CDD" id="cd08646">
    <property type="entry name" value="FMT_core_Met-tRNA-FMT_N"/>
    <property type="match status" value="1"/>
</dbReference>
<feature type="domain" description="Formyl transferase N-terminal" evidence="2">
    <location>
        <begin position="1"/>
        <end position="177"/>
    </location>
</feature>
<dbReference type="Gene3D" id="3.40.50.12230">
    <property type="match status" value="1"/>
</dbReference>
<dbReference type="PANTHER" id="PTHR11138">
    <property type="entry name" value="METHIONYL-TRNA FORMYLTRANSFERASE"/>
    <property type="match status" value="1"/>
</dbReference>
<dbReference type="GO" id="GO:0004479">
    <property type="term" value="F:methionyl-tRNA formyltransferase activity"/>
    <property type="evidence" value="ECO:0007669"/>
    <property type="project" value="UniProtKB-EC"/>
</dbReference>
<dbReference type="EC" id="2.1.2.9" evidence="1"/>
<dbReference type="EMBL" id="MFAM01000032">
    <property type="protein sequence ID" value="OGD78888.1"/>
    <property type="molecule type" value="Genomic_DNA"/>
</dbReference>
<gene>
    <name evidence="3" type="ORF">A2368_01655</name>
</gene>
<dbReference type="SUPFAM" id="SSF53328">
    <property type="entry name" value="Formyltransferase"/>
    <property type="match status" value="1"/>
</dbReference>
<evidence type="ECO:0000256" key="1">
    <source>
        <dbReference type="ARBA" id="ARBA00012261"/>
    </source>
</evidence>
<name>A0A1F5FGT7_9BACT</name>